<sequence>MQPRPTSQCLKVSSATTTSYSVEILPASVLPHLLTAACCCLLPVARCQAIDDDDDNHKCLAGVTKLAYYMPED</sequence>
<evidence type="ECO:0000313" key="2">
    <source>
        <dbReference type="EMBL" id="CAD7000214.1"/>
    </source>
</evidence>
<keyword evidence="3" id="KW-1185">Reference proteome</keyword>
<comment type="caution">
    <text evidence="2">The sequence shown here is derived from an EMBL/GenBank/DDBJ whole genome shotgun (WGS) entry which is preliminary data.</text>
</comment>
<dbReference type="EMBL" id="CAJHJT010000012">
    <property type="protein sequence ID" value="CAD7000208.1"/>
    <property type="molecule type" value="Genomic_DNA"/>
</dbReference>
<reference evidence="2" key="1">
    <citation type="submission" date="2020-11" db="EMBL/GenBank/DDBJ databases">
        <authorList>
            <person name="Whitehead M."/>
        </authorList>
    </citation>
    <scope>NUCLEOTIDE SEQUENCE</scope>
    <source>
        <strain evidence="2">EGII</strain>
    </source>
</reference>
<protein>
    <submittedName>
        <fullName evidence="2">(Mediterranean fruit fly) hypothetical protein</fullName>
    </submittedName>
</protein>
<dbReference type="Proteomes" id="UP000606786">
    <property type="component" value="Unassembled WGS sequence"/>
</dbReference>
<accession>A0A811UN80</accession>
<name>A0A811UN80_CERCA</name>
<dbReference type="EMBL" id="CAJHJT010000012">
    <property type="protein sequence ID" value="CAD7000214.1"/>
    <property type="molecule type" value="Genomic_DNA"/>
</dbReference>
<dbReference type="AlphaFoldDB" id="A0A811UN80"/>
<evidence type="ECO:0000313" key="3">
    <source>
        <dbReference type="Proteomes" id="UP000606786"/>
    </source>
</evidence>
<gene>
    <name evidence="1" type="ORF">CCAP1982_LOCUS8700</name>
    <name evidence="2" type="ORF">CCAP1982_LOCUS8706</name>
</gene>
<organism evidence="2 3">
    <name type="scientific">Ceratitis capitata</name>
    <name type="common">Mediterranean fruit fly</name>
    <name type="synonym">Tephritis capitata</name>
    <dbReference type="NCBI Taxonomy" id="7213"/>
    <lineage>
        <taxon>Eukaryota</taxon>
        <taxon>Metazoa</taxon>
        <taxon>Ecdysozoa</taxon>
        <taxon>Arthropoda</taxon>
        <taxon>Hexapoda</taxon>
        <taxon>Insecta</taxon>
        <taxon>Pterygota</taxon>
        <taxon>Neoptera</taxon>
        <taxon>Endopterygota</taxon>
        <taxon>Diptera</taxon>
        <taxon>Brachycera</taxon>
        <taxon>Muscomorpha</taxon>
        <taxon>Tephritoidea</taxon>
        <taxon>Tephritidae</taxon>
        <taxon>Ceratitis</taxon>
        <taxon>Ceratitis</taxon>
    </lineage>
</organism>
<evidence type="ECO:0000313" key="1">
    <source>
        <dbReference type="EMBL" id="CAD7000208.1"/>
    </source>
</evidence>
<proteinExistence type="predicted"/>